<keyword evidence="2" id="KW-1185">Reference proteome</keyword>
<evidence type="ECO:0000313" key="2">
    <source>
        <dbReference type="Proteomes" id="UP000199114"/>
    </source>
</evidence>
<dbReference type="EMBL" id="FOFD01000002">
    <property type="protein sequence ID" value="SEQ29660.1"/>
    <property type="molecule type" value="Genomic_DNA"/>
</dbReference>
<proteinExistence type="predicted"/>
<protein>
    <submittedName>
        <fullName evidence="1">Uncharacterized protein</fullName>
    </submittedName>
</protein>
<organism evidence="1 2">
    <name type="scientific">Natrinema salaciae</name>
    <dbReference type="NCBI Taxonomy" id="1186196"/>
    <lineage>
        <taxon>Archaea</taxon>
        <taxon>Methanobacteriati</taxon>
        <taxon>Methanobacteriota</taxon>
        <taxon>Stenosarchaea group</taxon>
        <taxon>Halobacteria</taxon>
        <taxon>Halobacteriales</taxon>
        <taxon>Natrialbaceae</taxon>
        <taxon>Natrinema</taxon>
    </lineage>
</organism>
<name>A0A1H9EVA7_9EURY</name>
<sequence length="87" mass="10476">MDPCIVRSPHKTAIEAPLTTKHNTILTRFKIYPSEYDYCFMRCLRSLMGSDFDHKEQFDEVAMNFRDLDTTLGKRYIYKNTYRYYIS</sequence>
<accession>A0A1H9EVA7</accession>
<gene>
    <name evidence="1" type="ORF">SAMN04489841_1394</name>
</gene>
<dbReference type="Proteomes" id="UP000199114">
    <property type="component" value="Unassembled WGS sequence"/>
</dbReference>
<dbReference type="STRING" id="1186196.SAMN04489841_1394"/>
<evidence type="ECO:0000313" key="1">
    <source>
        <dbReference type="EMBL" id="SEQ29660.1"/>
    </source>
</evidence>
<reference evidence="2" key="1">
    <citation type="submission" date="2016-10" db="EMBL/GenBank/DDBJ databases">
        <authorList>
            <person name="Varghese N."/>
            <person name="Submissions S."/>
        </authorList>
    </citation>
    <scope>NUCLEOTIDE SEQUENCE [LARGE SCALE GENOMIC DNA]</scope>
    <source>
        <strain evidence="2">DSM 25055</strain>
    </source>
</reference>
<dbReference type="AlphaFoldDB" id="A0A1H9EVA7"/>